<proteinExistence type="predicted"/>
<reference evidence="1" key="1">
    <citation type="submission" date="2018-05" db="EMBL/GenBank/DDBJ databases">
        <authorList>
            <person name="Lanie J.A."/>
            <person name="Ng W.-L."/>
            <person name="Kazmierczak K.M."/>
            <person name="Andrzejewski T.M."/>
            <person name="Davidsen T.M."/>
            <person name="Wayne K.J."/>
            <person name="Tettelin H."/>
            <person name="Glass J.I."/>
            <person name="Rusch D."/>
            <person name="Podicherti R."/>
            <person name="Tsui H.-C.T."/>
            <person name="Winkler M.E."/>
        </authorList>
    </citation>
    <scope>NUCLEOTIDE SEQUENCE</scope>
</reference>
<accession>A0A381RND0</accession>
<protein>
    <submittedName>
        <fullName evidence="1">Uncharacterized protein</fullName>
    </submittedName>
</protein>
<name>A0A381RND0_9ZZZZ</name>
<gene>
    <name evidence="1" type="ORF">METZ01_LOCUS46224</name>
</gene>
<evidence type="ECO:0000313" key="1">
    <source>
        <dbReference type="EMBL" id="SUZ93370.1"/>
    </source>
</evidence>
<feature type="non-terminal residue" evidence="1">
    <location>
        <position position="1"/>
    </location>
</feature>
<dbReference type="AlphaFoldDB" id="A0A381RND0"/>
<feature type="non-terminal residue" evidence="1">
    <location>
        <position position="40"/>
    </location>
</feature>
<dbReference type="EMBL" id="UINC01002140">
    <property type="protein sequence ID" value="SUZ93370.1"/>
    <property type="molecule type" value="Genomic_DNA"/>
</dbReference>
<sequence length="40" mass="4606">VPHRFRHFRYTGWASWNVRQLVSSLSRYKKIGDSGVGASV</sequence>
<organism evidence="1">
    <name type="scientific">marine metagenome</name>
    <dbReference type="NCBI Taxonomy" id="408172"/>
    <lineage>
        <taxon>unclassified sequences</taxon>
        <taxon>metagenomes</taxon>
        <taxon>ecological metagenomes</taxon>
    </lineage>
</organism>